<dbReference type="AlphaFoldDB" id="A0A0C2SPF6"/>
<evidence type="ECO:0000313" key="2">
    <source>
        <dbReference type="Proteomes" id="UP000054549"/>
    </source>
</evidence>
<dbReference type="InParanoid" id="A0A0C2SPF6"/>
<protein>
    <submittedName>
        <fullName evidence="1">Uncharacterized protein</fullName>
    </submittedName>
</protein>
<keyword evidence="2" id="KW-1185">Reference proteome</keyword>
<dbReference type="HOGENOM" id="CLU_2132906_0_0_1"/>
<dbReference type="EMBL" id="KN818244">
    <property type="protein sequence ID" value="KIL65105.1"/>
    <property type="molecule type" value="Genomic_DNA"/>
</dbReference>
<proteinExistence type="predicted"/>
<accession>A0A0C2SPF6</accession>
<reference evidence="1 2" key="1">
    <citation type="submission" date="2014-04" db="EMBL/GenBank/DDBJ databases">
        <title>Evolutionary Origins and Diversification of the Mycorrhizal Mutualists.</title>
        <authorList>
            <consortium name="DOE Joint Genome Institute"/>
            <consortium name="Mycorrhizal Genomics Consortium"/>
            <person name="Kohler A."/>
            <person name="Kuo A."/>
            <person name="Nagy L.G."/>
            <person name="Floudas D."/>
            <person name="Copeland A."/>
            <person name="Barry K.W."/>
            <person name="Cichocki N."/>
            <person name="Veneault-Fourrey C."/>
            <person name="LaButti K."/>
            <person name="Lindquist E.A."/>
            <person name="Lipzen A."/>
            <person name="Lundell T."/>
            <person name="Morin E."/>
            <person name="Murat C."/>
            <person name="Riley R."/>
            <person name="Ohm R."/>
            <person name="Sun H."/>
            <person name="Tunlid A."/>
            <person name="Henrissat B."/>
            <person name="Grigoriev I.V."/>
            <person name="Hibbett D.S."/>
            <person name="Martin F."/>
        </authorList>
    </citation>
    <scope>NUCLEOTIDE SEQUENCE [LARGE SCALE GENOMIC DNA]</scope>
    <source>
        <strain evidence="1 2">Koide BX008</strain>
    </source>
</reference>
<name>A0A0C2SPF6_AMAMK</name>
<dbReference type="Proteomes" id="UP000054549">
    <property type="component" value="Unassembled WGS sequence"/>
</dbReference>
<sequence length="113" mass="12568">MKTTSSTTITSPMTPTRNGSYLLQKAVVAAVSSFPTVKPTTTPYRPKPTFFFPFAVFLDVSTTQSSDYPYLSPAPPRSRYRTATMSSRRLPSQEINQTFGVGWSCQLTWCAQL</sequence>
<organism evidence="1 2">
    <name type="scientific">Amanita muscaria (strain Koide BX008)</name>
    <dbReference type="NCBI Taxonomy" id="946122"/>
    <lineage>
        <taxon>Eukaryota</taxon>
        <taxon>Fungi</taxon>
        <taxon>Dikarya</taxon>
        <taxon>Basidiomycota</taxon>
        <taxon>Agaricomycotina</taxon>
        <taxon>Agaricomycetes</taxon>
        <taxon>Agaricomycetidae</taxon>
        <taxon>Agaricales</taxon>
        <taxon>Pluteineae</taxon>
        <taxon>Amanitaceae</taxon>
        <taxon>Amanita</taxon>
    </lineage>
</organism>
<gene>
    <name evidence="1" type="ORF">M378DRAFT_542781</name>
</gene>
<evidence type="ECO:0000313" key="1">
    <source>
        <dbReference type="EMBL" id="KIL65105.1"/>
    </source>
</evidence>